<keyword evidence="4" id="KW-1015">Disulfide bond</keyword>
<comment type="subcellular location">
    <subcellularLocation>
        <location evidence="1">Endoplasmic reticulum</location>
    </subcellularLocation>
</comment>
<evidence type="ECO:0000256" key="1">
    <source>
        <dbReference type="ARBA" id="ARBA00004240"/>
    </source>
</evidence>
<keyword evidence="5" id="KW-0143">Chaperone</keyword>
<dbReference type="InterPro" id="IPR001580">
    <property type="entry name" value="Calret/calnex"/>
</dbReference>
<evidence type="ECO:0000256" key="5">
    <source>
        <dbReference type="RuleBase" id="RU362126"/>
    </source>
</evidence>
<evidence type="ECO:0000256" key="4">
    <source>
        <dbReference type="PIRSR" id="PIRSR601580-3"/>
    </source>
</evidence>
<dbReference type="PROSITE" id="PS00803">
    <property type="entry name" value="CALRETICULIN_1"/>
    <property type="match status" value="1"/>
</dbReference>
<accession>A0A183EG03</accession>
<dbReference type="Pfam" id="PF00262">
    <property type="entry name" value="Calreticulin"/>
    <property type="match status" value="1"/>
</dbReference>
<dbReference type="EMBL" id="UYRT01089368">
    <property type="protein sequence ID" value="VDN34831.1"/>
    <property type="molecule type" value="Genomic_DNA"/>
</dbReference>
<dbReference type="PANTHER" id="PTHR11073:SF1">
    <property type="entry name" value="CALNEXIN 14D-RELATED"/>
    <property type="match status" value="1"/>
</dbReference>
<feature type="chain" id="PRO_5043073778" evidence="5">
    <location>
        <begin position="21"/>
        <end position="247"/>
    </location>
</feature>
<dbReference type="InterPro" id="IPR013320">
    <property type="entry name" value="ConA-like_dom_sf"/>
</dbReference>
<reference evidence="6 7" key="2">
    <citation type="submission" date="2018-11" db="EMBL/GenBank/DDBJ databases">
        <authorList>
            <consortium name="Pathogen Informatics"/>
        </authorList>
    </citation>
    <scope>NUCLEOTIDE SEQUENCE [LARGE SCALE GENOMIC DNA]</scope>
</reference>
<comment type="similarity">
    <text evidence="2 5">Belongs to the calreticulin family.</text>
</comment>
<gene>
    <name evidence="6" type="ORF">GPUH_LOCUS19894</name>
</gene>
<keyword evidence="5" id="KW-0732">Signal</keyword>
<dbReference type="FunFam" id="2.60.120.200:FF:000011">
    <property type="entry name" value="Probable calnexin"/>
    <property type="match status" value="1"/>
</dbReference>
<protein>
    <submittedName>
        <fullName evidence="8">Calreticulin</fullName>
    </submittedName>
</protein>
<dbReference type="GO" id="GO:0005509">
    <property type="term" value="F:calcium ion binding"/>
    <property type="evidence" value="ECO:0007669"/>
    <property type="project" value="InterPro"/>
</dbReference>
<feature type="signal peptide" evidence="5">
    <location>
        <begin position="1"/>
        <end position="20"/>
    </location>
</feature>
<evidence type="ECO:0000256" key="3">
    <source>
        <dbReference type="ARBA" id="ARBA00022824"/>
    </source>
</evidence>
<dbReference type="GO" id="GO:0051082">
    <property type="term" value="F:unfolded protein binding"/>
    <property type="evidence" value="ECO:0007669"/>
    <property type="project" value="InterPro"/>
</dbReference>
<dbReference type="OrthoDB" id="1938156at2759"/>
<sequence>MGRHFWVYFILFGLLSTGFGRDTGDDVDIDENEDDNVQEEEEKKTKLEYVPPPFVTPTVAGKPLLVDWFSDRGAIGKKWIASKGKKDDVEDSIAKYNGEWEIGAPERVIIDGDLALIVKTRARHHAIATKFTRPFKFDSKPLVVQYEVKYEDGQECGGGYVKLLTEGAEKKLDEFTDKTPYTIMFGPDKCGATSKVHFIVRFRNPKNGTISEHHAKQPSKSVSTYFDDHRTHLYTLIVRHDETFTVL</sequence>
<keyword evidence="7" id="KW-1185">Reference proteome</keyword>
<dbReference type="SUPFAM" id="SSF49899">
    <property type="entry name" value="Concanavalin A-like lectins/glucanases"/>
    <property type="match status" value="1"/>
</dbReference>
<dbReference type="WBParaSite" id="GPUH_0001991901-mRNA-1">
    <property type="protein sequence ID" value="GPUH_0001991901-mRNA-1"/>
    <property type="gene ID" value="GPUH_0001991901"/>
</dbReference>
<dbReference type="AlphaFoldDB" id="A0A183EG03"/>
<keyword evidence="3 5" id="KW-0256">Endoplasmic reticulum</keyword>
<dbReference type="Proteomes" id="UP000271098">
    <property type="component" value="Unassembled WGS sequence"/>
</dbReference>
<dbReference type="Gene3D" id="2.60.120.200">
    <property type="match status" value="1"/>
</dbReference>
<dbReference type="PROSITE" id="PS00804">
    <property type="entry name" value="CALRETICULIN_2"/>
    <property type="match status" value="1"/>
</dbReference>
<evidence type="ECO:0000313" key="6">
    <source>
        <dbReference type="EMBL" id="VDN34831.1"/>
    </source>
</evidence>
<evidence type="ECO:0000313" key="7">
    <source>
        <dbReference type="Proteomes" id="UP000271098"/>
    </source>
</evidence>
<proteinExistence type="inferred from homology"/>
<reference evidence="8" key="1">
    <citation type="submission" date="2016-06" db="UniProtKB">
        <authorList>
            <consortium name="WormBaseParasite"/>
        </authorList>
    </citation>
    <scope>IDENTIFICATION</scope>
</reference>
<dbReference type="GO" id="GO:0006457">
    <property type="term" value="P:protein folding"/>
    <property type="evidence" value="ECO:0007669"/>
    <property type="project" value="InterPro"/>
</dbReference>
<dbReference type="GO" id="GO:0036503">
    <property type="term" value="P:ERAD pathway"/>
    <property type="evidence" value="ECO:0007669"/>
    <property type="project" value="TreeGrafter"/>
</dbReference>
<name>A0A183EG03_9BILA</name>
<feature type="disulfide bond" evidence="4">
    <location>
        <begin position="156"/>
        <end position="190"/>
    </location>
</feature>
<evidence type="ECO:0000313" key="8">
    <source>
        <dbReference type="WBParaSite" id="GPUH_0001991901-mRNA-1"/>
    </source>
</evidence>
<dbReference type="PANTHER" id="PTHR11073">
    <property type="entry name" value="CALRETICULIN AND CALNEXIN"/>
    <property type="match status" value="1"/>
</dbReference>
<evidence type="ECO:0000256" key="2">
    <source>
        <dbReference type="ARBA" id="ARBA00010983"/>
    </source>
</evidence>
<dbReference type="InterPro" id="IPR018124">
    <property type="entry name" value="Calret/calnex_CS"/>
</dbReference>
<dbReference type="PRINTS" id="PR00626">
    <property type="entry name" value="CALRETICULIN"/>
</dbReference>
<organism evidence="8">
    <name type="scientific">Gongylonema pulchrum</name>
    <dbReference type="NCBI Taxonomy" id="637853"/>
    <lineage>
        <taxon>Eukaryota</taxon>
        <taxon>Metazoa</taxon>
        <taxon>Ecdysozoa</taxon>
        <taxon>Nematoda</taxon>
        <taxon>Chromadorea</taxon>
        <taxon>Rhabditida</taxon>
        <taxon>Spirurina</taxon>
        <taxon>Spiruromorpha</taxon>
        <taxon>Spiruroidea</taxon>
        <taxon>Gongylonematidae</taxon>
        <taxon>Gongylonema</taxon>
    </lineage>
</organism>
<dbReference type="GO" id="GO:0005789">
    <property type="term" value="C:endoplasmic reticulum membrane"/>
    <property type="evidence" value="ECO:0007669"/>
    <property type="project" value="TreeGrafter"/>
</dbReference>